<dbReference type="InterPro" id="IPR001969">
    <property type="entry name" value="Aspartic_peptidase_AS"/>
</dbReference>
<evidence type="ECO:0000256" key="4">
    <source>
        <dbReference type="RuleBase" id="RU000454"/>
    </source>
</evidence>
<dbReference type="OMA" id="RIFSIRM"/>
<dbReference type="Proteomes" id="UP000016933">
    <property type="component" value="Unassembled WGS sequence"/>
</dbReference>
<dbReference type="Pfam" id="PF00026">
    <property type="entry name" value="Asp"/>
    <property type="match status" value="1"/>
</dbReference>
<dbReference type="PRINTS" id="PR00792">
    <property type="entry name" value="PEPSIN"/>
</dbReference>
<dbReference type="PANTHER" id="PTHR47966">
    <property type="entry name" value="BETA-SITE APP-CLEAVING ENZYME, ISOFORM A-RELATED"/>
    <property type="match status" value="1"/>
</dbReference>
<gene>
    <name evidence="6" type="ORF">DOTSEDRAFT_128268</name>
</gene>
<dbReference type="PANTHER" id="PTHR47966:SF51">
    <property type="entry name" value="BETA-SITE APP-CLEAVING ENZYME, ISOFORM A-RELATED"/>
    <property type="match status" value="1"/>
</dbReference>
<reference evidence="6 7" key="2">
    <citation type="journal article" date="2012" name="PLoS Pathog.">
        <title>Diverse lifestyles and strategies of plant pathogenesis encoded in the genomes of eighteen Dothideomycetes fungi.</title>
        <authorList>
            <person name="Ohm R.A."/>
            <person name="Feau N."/>
            <person name="Henrissat B."/>
            <person name="Schoch C.L."/>
            <person name="Horwitz B.A."/>
            <person name="Barry K.W."/>
            <person name="Condon B.J."/>
            <person name="Copeland A.C."/>
            <person name="Dhillon B."/>
            <person name="Glaser F."/>
            <person name="Hesse C.N."/>
            <person name="Kosti I."/>
            <person name="LaButti K."/>
            <person name="Lindquist E.A."/>
            <person name="Lucas S."/>
            <person name="Salamov A.A."/>
            <person name="Bradshaw R.E."/>
            <person name="Ciuffetti L."/>
            <person name="Hamelin R.C."/>
            <person name="Kema G.H.J."/>
            <person name="Lawrence C."/>
            <person name="Scott J.A."/>
            <person name="Spatafora J.W."/>
            <person name="Turgeon B.G."/>
            <person name="de Wit P.J.G.M."/>
            <person name="Zhong S."/>
            <person name="Goodwin S.B."/>
            <person name="Grigoriev I.V."/>
        </authorList>
    </citation>
    <scope>NUCLEOTIDE SEQUENCE [LARGE SCALE GENOMIC DNA]</scope>
    <source>
        <strain evidence="7">NZE10 / CBS 128990</strain>
    </source>
</reference>
<evidence type="ECO:0000256" key="2">
    <source>
        <dbReference type="ARBA" id="ARBA00022750"/>
    </source>
</evidence>
<dbReference type="AlphaFoldDB" id="N1PNZ5"/>
<dbReference type="OrthoDB" id="660550at2759"/>
<keyword evidence="4" id="KW-0645">Protease</keyword>
<dbReference type="eggNOG" id="KOG1339">
    <property type="taxonomic scope" value="Eukaryota"/>
</dbReference>
<dbReference type="PROSITE" id="PS51767">
    <property type="entry name" value="PEPTIDASE_A1"/>
    <property type="match status" value="1"/>
</dbReference>
<evidence type="ECO:0000256" key="1">
    <source>
        <dbReference type="ARBA" id="ARBA00007447"/>
    </source>
</evidence>
<keyword evidence="7" id="KW-1185">Reference proteome</keyword>
<keyword evidence="4" id="KW-0378">Hydrolase</keyword>
<dbReference type="Gene3D" id="2.40.70.10">
    <property type="entry name" value="Acid Proteases"/>
    <property type="match status" value="2"/>
</dbReference>
<evidence type="ECO:0000259" key="5">
    <source>
        <dbReference type="PROSITE" id="PS51767"/>
    </source>
</evidence>
<evidence type="ECO:0000313" key="7">
    <source>
        <dbReference type="Proteomes" id="UP000016933"/>
    </source>
</evidence>
<dbReference type="GO" id="GO:0004190">
    <property type="term" value="F:aspartic-type endopeptidase activity"/>
    <property type="evidence" value="ECO:0007669"/>
    <property type="project" value="UniProtKB-KW"/>
</dbReference>
<proteinExistence type="inferred from homology"/>
<evidence type="ECO:0000313" key="6">
    <source>
        <dbReference type="EMBL" id="EME45136.1"/>
    </source>
</evidence>
<comment type="similarity">
    <text evidence="1 4">Belongs to the peptidase A1 family.</text>
</comment>
<dbReference type="InterPro" id="IPR021109">
    <property type="entry name" value="Peptidase_aspartic_dom_sf"/>
</dbReference>
<dbReference type="SUPFAM" id="SSF50630">
    <property type="entry name" value="Acid proteases"/>
    <property type="match status" value="1"/>
</dbReference>
<accession>N1PNZ5</accession>
<dbReference type="CDD" id="cd05471">
    <property type="entry name" value="pepsin_like"/>
    <property type="match status" value="1"/>
</dbReference>
<feature type="active site" evidence="3">
    <location>
        <position position="200"/>
    </location>
</feature>
<evidence type="ECO:0000256" key="3">
    <source>
        <dbReference type="PIRSR" id="PIRSR601461-1"/>
    </source>
</evidence>
<protein>
    <recommendedName>
        <fullName evidence="5">Peptidase A1 domain-containing protein</fullName>
    </recommendedName>
</protein>
<name>N1PNZ5_DOTSN</name>
<dbReference type="STRING" id="675120.N1PNZ5"/>
<dbReference type="PROSITE" id="PS00141">
    <property type="entry name" value="ASP_PROTEASE"/>
    <property type="match status" value="1"/>
</dbReference>
<dbReference type="GO" id="GO:0006508">
    <property type="term" value="P:proteolysis"/>
    <property type="evidence" value="ECO:0007669"/>
    <property type="project" value="UniProtKB-KW"/>
</dbReference>
<dbReference type="EMBL" id="KB446538">
    <property type="protein sequence ID" value="EME45136.1"/>
    <property type="molecule type" value="Genomic_DNA"/>
</dbReference>
<reference evidence="7" key="1">
    <citation type="journal article" date="2012" name="PLoS Genet.">
        <title>The genomes of the fungal plant pathogens Cladosporium fulvum and Dothistroma septosporum reveal adaptation to different hosts and lifestyles but also signatures of common ancestry.</title>
        <authorList>
            <person name="de Wit P.J.G.M."/>
            <person name="van der Burgt A."/>
            <person name="Oekmen B."/>
            <person name="Stergiopoulos I."/>
            <person name="Abd-Elsalam K.A."/>
            <person name="Aerts A.L."/>
            <person name="Bahkali A.H."/>
            <person name="Beenen H.G."/>
            <person name="Chettri P."/>
            <person name="Cox M.P."/>
            <person name="Datema E."/>
            <person name="de Vries R.P."/>
            <person name="Dhillon B."/>
            <person name="Ganley A.R."/>
            <person name="Griffiths S.A."/>
            <person name="Guo Y."/>
            <person name="Hamelin R.C."/>
            <person name="Henrissat B."/>
            <person name="Kabir M.S."/>
            <person name="Jashni M.K."/>
            <person name="Kema G."/>
            <person name="Klaubauf S."/>
            <person name="Lapidus A."/>
            <person name="Levasseur A."/>
            <person name="Lindquist E."/>
            <person name="Mehrabi R."/>
            <person name="Ohm R.A."/>
            <person name="Owen T.J."/>
            <person name="Salamov A."/>
            <person name="Schwelm A."/>
            <person name="Schijlen E."/>
            <person name="Sun H."/>
            <person name="van den Burg H.A."/>
            <person name="van Ham R.C.H.J."/>
            <person name="Zhang S."/>
            <person name="Goodwin S.B."/>
            <person name="Grigoriev I.V."/>
            <person name="Collemare J."/>
            <person name="Bradshaw R.E."/>
        </authorList>
    </citation>
    <scope>NUCLEOTIDE SEQUENCE [LARGE SCALE GENOMIC DNA]</scope>
    <source>
        <strain evidence="7">NZE10 / CBS 128990</strain>
    </source>
</reference>
<sequence>MFVSYYGTGTVGTKSKQTFTFDFDTGSSDTFIPGPNCQGCYGTTKYNQQGVDEHNTTTVTYGSGQVSGENYLDSVTVAGLTATNQNVISLTQATGFDGPNNALMGMAFQSIANSDSTPFFFNLIKQGKVNPTEFSFYLGRAKSGTQGRSEMTLGGRDRSRYTGAFTNVPVTSQTYWQTAIDGASVGGKPVNITSGQSAIDTGTTLVLAPNVAAAAIFAQIPGAVPIPGLGGVATLYAYPCNSKPNVALTYAGKSFAINNLDFNFGTLSDGLGLPVLSGTNYCLAGLGGADIDPGTPLWIVGDVFLKNWYSTFHYTNPSSAYVAFAKAAGNQ</sequence>
<dbReference type="InterPro" id="IPR034164">
    <property type="entry name" value="Pepsin-like_dom"/>
</dbReference>
<feature type="domain" description="Peptidase A1" evidence="5">
    <location>
        <begin position="5"/>
        <end position="325"/>
    </location>
</feature>
<keyword evidence="2 4" id="KW-0064">Aspartyl protease</keyword>
<dbReference type="InterPro" id="IPR001461">
    <property type="entry name" value="Aspartic_peptidase_A1"/>
</dbReference>
<feature type="active site" evidence="3">
    <location>
        <position position="24"/>
    </location>
</feature>
<dbReference type="InterPro" id="IPR033121">
    <property type="entry name" value="PEPTIDASE_A1"/>
</dbReference>
<organism evidence="6 7">
    <name type="scientific">Dothistroma septosporum (strain NZE10 / CBS 128990)</name>
    <name type="common">Red band needle blight fungus</name>
    <name type="synonym">Mycosphaerella pini</name>
    <dbReference type="NCBI Taxonomy" id="675120"/>
    <lineage>
        <taxon>Eukaryota</taxon>
        <taxon>Fungi</taxon>
        <taxon>Dikarya</taxon>
        <taxon>Ascomycota</taxon>
        <taxon>Pezizomycotina</taxon>
        <taxon>Dothideomycetes</taxon>
        <taxon>Dothideomycetidae</taxon>
        <taxon>Mycosphaerellales</taxon>
        <taxon>Mycosphaerellaceae</taxon>
        <taxon>Dothistroma</taxon>
    </lineage>
</organism>
<dbReference type="HOGENOM" id="CLU_013253_3_2_1"/>